<dbReference type="AlphaFoldDB" id="A0A818XCJ0"/>
<proteinExistence type="predicted"/>
<dbReference type="Proteomes" id="UP000663869">
    <property type="component" value="Unassembled WGS sequence"/>
</dbReference>
<reference evidence="1" key="1">
    <citation type="submission" date="2021-02" db="EMBL/GenBank/DDBJ databases">
        <authorList>
            <person name="Nowell W R."/>
        </authorList>
    </citation>
    <scope>NUCLEOTIDE SEQUENCE</scope>
</reference>
<name>A0A818XCJ0_9BILA</name>
<gene>
    <name evidence="1" type="ORF">FME351_LOCUS30049</name>
</gene>
<accession>A0A818XCJ0</accession>
<evidence type="ECO:0000313" key="2">
    <source>
        <dbReference type="Proteomes" id="UP000663869"/>
    </source>
</evidence>
<comment type="caution">
    <text evidence="1">The sequence shown here is derived from an EMBL/GenBank/DDBJ whole genome shotgun (WGS) entry which is preliminary data.</text>
</comment>
<evidence type="ECO:0000313" key="1">
    <source>
        <dbReference type="EMBL" id="CAF3737277.1"/>
    </source>
</evidence>
<protein>
    <submittedName>
        <fullName evidence="1">Uncharacterized protein</fullName>
    </submittedName>
</protein>
<organism evidence="1 2">
    <name type="scientific">Rotaria socialis</name>
    <dbReference type="NCBI Taxonomy" id="392032"/>
    <lineage>
        <taxon>Eukaryota</taxon>
        <taxon>Metazoa</taxon>
        <taxon>Spiralia</taxon>
        <taxon>Gnathifera</taxon>
        <taxon>Rotifera</taxon>
        <taxon>Eurotatoria</taxon>
        <taxon>Bdelloidea</taxon>
        <taxon>Philodinida</taxon>
        <taxon>Philodinidae</taxon>
        <taxon>Rotaria</taxon>
    </lineage>
</organism>
<dbReference type="EMBL" id="CAJNYU010004260">
    <property type="protein sequence ID" value="CAF3737277.1"/>
    <property type="molecule type" value="Genomic_DNA"/>
</dbReference>
<sequence length="639" mass="75004">MSVSESDRNYLLNIFRRIPPSHVALLLRLIRLYPINIINDPMKREEFILDILNEVSNCDYKNDIWPDIMAINRVPELVEEVRLTDEQKRLLAAIDRLQCRFELQPHRFRIYQLIPTIKHCFMCKGQLGEPIFDEVCNIIGRNNVYQCVLYKNECCDFVYKYGHFRNRRTRERLILPDAIFKQEFIHLFDHVVYERVLLVAFTNLVYEAASNFQSYTDATNADIDQNRNLNNDVPIQNKLNSKYFAATWTWFELCRFLLFMTNFQTIQIPDIIQRLSHDMYYEANSNYFYEVFVKFWSRHGQVNICKCESQKTCMRNFVFDTHMKAHRLVCAYTAACDESVPEMGAVAVGCPRAPLRASSSHLKNMSNIDRNKCKHYCSDHYIYGLQSGVSHNPSSIKAVELDRVSDEFESTDKCTVHRDEDDTENKRRTAGFMALVSNCNVIIGWNESVRSEGMRRSVYYLLRYLHLGGILPPAAAYDSACTFIAYLKNQYGISIKQSPYVNELLEKKYCIDRFHRRNHTRPDCKTILSCSHPTNKPFFDNENTQVCEQLFSHFTRLKASLRGISWPYSTIFYCIIFHLRNCFHTKIFPDNPYLAVKSNIPSPSNEITQWTQIMASNNYLTYEQNEQEVNDIEDNDLNI</sequence>